<feature type="non-terminal residue" evidence="2">
    <location>
        <position position="200"/>
    </location>
</feature>
<protein>
    <submittedName>
        <fullName evidence="2">Uncharacterized protein</fullName>
    </submittedName>
</protein>
<gene>
    <name evidence="2" type="ORF">CU098_002457</name>
</gene>
<name>A0A367INN4_RHIST</name>
<comment type="caution">
    <text evidence="2">The sequence shown here is derived from an EMBL/GenBank/DDBJ whole genome shotgun (WGS) entry which is preliminary data.</text>
</comment>
<evidence type="ECO:0000256" key="1">
    <source>
        <dbReference type="SAM" id="MobiDB-lite"/>
    </source>
</evidence>
<proteinExistence type="predicted"/>
<dbReference type="Proteomes" id="UP000253551">
    <property type="component" value="Unassembled WGS sequence"/>
</dbReference>
<organism evidence="2 3">
    <name type="scientific">Rhizopus stolonifer</name>
    <name type="common">Rhizopus nigricans</name>
    <dbReference type="NCBI Taxonomy" id="4846"/>
    <lineage>
        <taxon>Eukaryota</taxon>
        <taxon>Fungi</taxon>
        <taxon>Fungi incertae sedis</taxon>
        <taxon>Mucoromycota</taxon>
        <taxon>Mucoromycotina</taxon>
        <taxon>Mucoromycetes</taxon>
        <taxon>Mucorales</taxon>
        <taxon>Mucorineae</taxon>
        <taxon>Rhizopodaceae</taxon>
        <taxon>Rhizopus</taxon>
    </lineage>
</organism>
<accession>A0A367INN4</accession>
<dbReference type="AlphaFoldDB" id="A0A367INN4"/>
<evidence type="ECO:0000313" key="3">
    <source>
        <dbReference type="Proteomes" id="UP000253551"/>
    </source>
</evidence>
<dbReference type="EMBL" id="PJQM01006781">
    <property type="protein sequence ID" value="RCH79111.1"/>
    <property type="molecule type" value="Genomic_DNA"/>
</dbReference>
<feature type="compositionally biased region" description="Polar residues" evidence="1">
    <location>
        <begin position="142"/>
        <end position="152"/>
    </location>
</feature>
<feature type="compositionally biased region" description="Polar residues" evidence="1">
    <location>
        <begin position="164"/>
        <end position="176"/>
    </location>
</feature>
<sequence length="200" mass="22258">MYPGLNFRKLPSVRLASGIEMQQRWPAYTQQQQQQQKNNEVPHLLEISPARGSEGTVVTIVVESLPHQVAPVKLAFNSLVVSTKQMQAQGITSLIATVPPFQHTRSTSAYVPVSICIFEGDAASATWPIADFFYEDVDMTRTPNSSSASLHTSLDYPEKRNGYTDPNYQNKTDDFLSTSSSNSNYGQFYQQPINNNYGGQ</sequence>
<dbReference type="STRING" id="4846.A0A367INN4"/>
<dbReference type="OrthoDB" id="1751210at2759"/>
<reference evidence="2 3" key="1">
    <citation type="journal article" date="2018" name="G3 (Bethesda)">
        <title>Phylogenetic and Phylogenomic Definition of Rhizopus Species.</title>
        <authorList>
            <person name="Gryganskyi A.P."/>
            <person name="Golan J."/>
            <person name="Dolatabadi S."/>
            <person name="Mondo S."/>
            <person name="Robb S."/>
            <person name="Idnurm A."/>
            <person name="Muszewska A."/>
            <person name="Steczkiewicz K."/>
            <person name="Masonjones S."/>
            <person name="Liao H.L."/>
            <person name="Gajdeczka M.T."/>
            <person name="Anike F."/>
            <person name="Vuek A."/>
            <person name="Anishchenko I.M."/>
            <person name="Voigt K."/>
            <person name="de Hoog G.S."/>
            <person name="Smith M.E."/>
            <person name="Heitman J."/>
            <person name="Vilgalys R."/>
            <person name="Stajich J.E."/>
        </authorList>
    </citation>
    <scope>NUCLEOTIDE SEQUENCE [LARGE SCALE GENOMIC DNA]</scope>
    <source>
        <strain evidence="2 3">LSU 92-RS-03</strain>
    </source>
</reference>
<keyword evidence="3" id="KW-1185">Reference proteome</keyword>
<feature type="region of interest" description="Disordered" evidence="1">
    <location>
        <begin position="142"/>
        <end position="176"/>
    </location>
</feature>
<evidence type="ECO:0000313" key="2">
    <source>
        <dbReference type="EMBL" id="RCH79111.1"/>
    </source>
</evidence>